<dbReference type="PANTHER" id="PTHR12860:SF0">
    <property type="entry name" value="SIGNAL RECOGNITION PARTICLE SUBUNIT SRP68"/>
    <property type="match status" value="1"/>
</dbReference>
<dbReference type="GO" id="GO:0006614">
    <property type="term" value="P:SRP-dependent cotranslational protein targeting to membrane"/>
    <property type="evidence" value="ECO:0007669"/>
    <property type="project" value="InterPro"/>
</dbReference>
<dbReference type="EMBL" id="JAXCGZ010023506">
    <property type="protein sequence ID" value="KAK7007749.1"/>
    <property type="molecule type" value="Genomic_DNA"/>
</dbReference>
<proteinExistence type="predicted"/>
<gene>
    <name evidence="1" type="primary">SRP68_1</name>
    <name evidence="1" type="ORF">SK128_004071</name>
</gene>
<dbReference type="Pfam" id="PF16969">
    <property type="entry name" value="SRP68"/>
    <property type="match status" value="1"/>
</dbReference>
<reference evidence="1 2" key="1">
    <citation type="submission" date="2023-11" db="EMBL/GenBank/DDBJ databases">
        <title>Halocaridina rubra genome assembly.</title>
        <authorList>
            <person name="Smith C."/>
        </authorList>
    </citation>
    <scope>NUCLEOTIDE SEQUENCE [LARGE SCALE GENOMIC DNA]</scope>
    <source>
        <strain evidence="1">EP-1</strain>
        <tissue evidence="1">Whole</tissue>
    </source>
</reference>
<comment type="caution">
    <text evidence="1">The sequence shown here is derived from an EMBL/GenBank/DDBJ whole genome shotgun (WGS) entry which is preliminary data.</text>
</comment>
<feature type="non-terminal residue" evidence="1">
    <location>
        <position position="1"/>
    </location>
</feature>
<dbReference type="GO" id="GO:0005786">
    <property type="term" value="C:signal recognition particle, endoplasmic reticulum targeting"/>
    <property type="evidence" value="ECO:0007669"/>
    <property type="project" value="InterPro"/>
</dbReference>
<keyword evidence="2" id="KW-1185">Reference proteome</keyword>
<dbReference type="InterPro" id="IPR026258">
    <property type="entry name" value="SRP68"/>
</dbReference>
<dbReference type="Proteomes" id="UP001381693">
    <property type="component" value="Unassembled WGS sequence"/>
</dbReference>
<dbReference type="PANTHER" id="PTHR12860">
    <property type="entry name" value="SIGNAL RECOGNITION PARTICLE 68 KDA PROTEIN"/>
    <property type="match status" value="1"/>
</dbReference>
<dbReference type="GO" id="GO:0005047">
    <property type="term" value="F:signal recognition particle binding"/>
    <property type="evidence" value="ECO:0007669"/>
    <property type="project" value="InterPro"/>
</dbReference>
<dbReference type="AlphaFoldDB" id="A0AAN8ZSR5"/>
<dbReference type="GO" id="GO:0008312">
    <property type="term" value="F:7S RNA binding"/>
    <property type="evidence" value="ECO:0007669"/>
    <property type="project" value="InterPro"/>
</dbReference>
<organism evidence="1 2">
    <name type="scientific">Halocaridina rubra</name>
    <name type="common">Hawaiian red shrimp</name>
    <dbReference type="NCBI Taxonomy" id="373956"/>
    <lineage>
        <taxon>Eukaryota</taxon>
        <taxon>Metazoa</taxon>
        <taxon>Ecdysozoa</taxon>
        <taxon>Arthropoda</taxon>
        <taxon>Crustacea</taxon>
        <taxon>Multicrustacea</taxon>
        <taxon>Malacostraca</taxon>
        <taxon>Eumalacostraca</taxon>
        <taxon>Eucarida</taxon>
        <taxon>Decapoda</taxon>
        <taxon>Pleocyemata</taxon>
        <taxon>Caridea</taxon>
        <taxon>Atyoidea</taxon>
        <taxon>Atyidae</taxon>
        <taxon>Halocaridina</taxon>
    </lineage>
</organism>
<protein>
    <submittedName>
        <fullName evidence="1">Signal recognition particle subunit srp68</fullName>
    </submittedName>
</protein>
<accession>A0AAN8ZSR5</accession>
<evidence type="ECO:0000313" key="1">
    <source>
        <dbReference type="EMBL" id="KAK7007749.1"/>
    </source>
</evidence>
<name>A0AAN8ZSR5_HALRR</name>
<evidence type="ECO:0000313" key="2">
    <source>
        <dbReference type="Proteomes" id="UP001381693"/>
    </source>
</evidence>
<sequence>PSMVKGLEKLSGLVDSKKFTAHAQAILSSESSVPDVSKLSIKNKKMLIDRLDEYIEDSSLTSKHPNVAQVPSPMTSVPCKPLFFDLALNYVEFPSLEDKVETKKRQPAAAGGGLTGLVKGLWGWGSSK</sequence>
<dbReference type="GO" id="GO:0030942">
    <property type="term" value="F:endoplasmic reticulum signal peptide binding"/>
    <property type="evidence" value="ECO:0007669"/>
    <property type="project" value="InterPro"/>
</dbReference>